<organism evidence="2 3">
    <name type="scientific">Motilimonas pumila</name>
    <dbReference type="NCBI Taxonomy" id="2303987"/>
    <lineage>
        <taxon>Bacteria</taxon>
        <taxon>Pseudomonadati</taxon>
        <taxon>Pseudomonadota</taxon>
        <taxon>Gammaproteobacteria</taxon>
        <taxon>Alteromonadales</taxon>
        <taxon>Alteromonadales genera incertae sedis</taxon>
        <taxon>Motilimonas</taxon>
    </lineage>
</organism>
<reference evidence="2 3" key="1">
    <citation type="submission" date="2018-09" db="EMBL/GenBank/DDBJ databases">
        <authorList>
            <person name="Wang F."/>
        </authorList>
    </citation>
    <scope>NUCLEOTIDE SEQUENCE [LARGE SCALE GENOMIC DNA]</scope>
    <source>
        <strain evidence="2 3">PLHSC7-2</strain>
    </source>
</reference>
<accession>A0A418YG18</accession>
<keyword evidence="3" id="KW-1185">Reference proteome</keyword>
<proteinExistence type="predicted"/>
<comment type="caution">
    <text evidence="2">The sequence shown here is derived from an EMBL/GenBank/DDBJ whole genome shotgun (WGS) entry which is preliminary data.</text>
</comment>
<dbReference type="Proteomes" id="UP000283255">
    <property type="component" value="Unassembled WGS sequence"/>
</dbReference>
<gene>
    <name evidence="2" type="ORF">D1Z90_09055</name>
</gene>
<sequence length="282" mass="33234">MKKLVITLCALTLTACSTSFTYNNLDWLVYWYLDDYVELTDEQKQKVDPKLNEWLVWHREHELTLYLAHFAELSQDIQNKSLNSQTLDKHQALFEQHWQRLKARIVPDLVALAPLLSQQQIDQMFDVLGQENTVAKQDHNRLLTRNKIQQENLWLAERTKRLSRWLGPLSNSQRQLLEQSYQQYQDTQGLWIDFKMHYQHTLKHHLLVYSQVQTQAQSRALERLLLNPDTLKEPILVNKSQANVAMFKGLVQDLNQNITTKQREHLIEELAGIAQDIEAILN</sequence>
<feature type="signal peptide" evidence="1">
    <location>
        <begin position="1"/>
        <end position="21"/>
    </location>
</feature>
<evidence type="ECO:0000256" key="1">
    <source>
        <dbReference type="SAM" id="SignalP"/>
    </source>
</evidence>
<evidence type="ECO:0000313" key="3">
    <source>
        <dbReference type="Proteomes" id="UP000283255"/>
    </source>
</evidence>
<protein>
    <recommendedName>
        <fullName evidence="4">Lipoprotein</fullName>
    </recommendedName>
</protein>
<reference evidence="2 3" key="2">
    <citation type="submission" date="2019-01" db="EMBL/GenBank/DDBJ databases">
        <title>Motilimonas pumilus sp. nov., isolated from the gut of sea cucumber (Apostichopus japonicus).</title>
        <authorList>
            <person name="Wang F.-Q."/>
            <person name="Ren L.-H."/>
            <person name="Lin Y.-W."/>
            <person name="Sun G.-H."/>
            <person name="Du Z.-J."/>
            <person name="Zhao J.-X."/>
            <person name="Liu X.-J."/>
            <person name="Liu L.-J."/>
        </authorList>
    </citation>
    <scope>NUCLEOTIDE SEQUENCE [LARGE SCALE GENOMIC DNA]</scope>
    <source>
        <strain evidence="2 3">PLHSC7-2</strain>
    </source>
</reference>
<evidence type="ECO:0000313" key="2">
    <source>
        <dbReference type="EMBL" id="RJG48204.1"/>
    </source>
</evidence>
<name>A0A418YG18_9GAMM</name>
<evidence type="ECO:0008006" key="4">
    <source>
        <dbReference type="Google" id="ProtNLM"/>
    </source>
</evidence>
<dbReference type="InterPro" id="IPR016875">
    <property type="entry name" value="UCP028200"/>
</dbReference>
<dbReference type="PIRSF" id="PIRSF028200">
    <property type="entry name" value="UCP028200"/>
    <property type="match status" value="1"/>
</dbReference>
<dbReference type="EMBL" id="QZCH01000009">
    <property type="protein sequence ID" value="RJG48204.1"/>
    <property type="molecule type" value="Genomic_DNA"/>
</dbReference>
<dbReference type="OrthoDB" id="5767052at2"/>
<dbReference type="AlphaFoldDB" id="A0A418YG18"/>
<dbReference type="RefSeq" id="WP_119910430.1">
    <property type="nucleotide sequence ID" value="NZ_QZCH01000009.1"/>
</dbReference>
<dbReference type="PROSITE" id="PS51257">
    <property type="entry name" value="PROKAR_LIPOPROTEIN"/>
    <property type="match status" value="1"/>
</dbReference>
<keyword evidence="1" id="KW-0732">Signal</keyword>
<dbReference type="Pfam" id="PF19795">
    <property type="entry name" value="DUF6279"/>
    <property type="match status" value="1"/>
</dbReference>
<feature type="chain" id="PRO_5019563168" description="Lipoprotein" evidence="1">
    <location>
        <begin position="22"/>
        <end position="282"/>
    </location>
</feature>